<dbReference type="PROSITE" id="PS51186">
    <property type="entry name" value="GNAT"/>
    <property type="match status" value="1"/>
</dbReference>
<dbReference type="KEGG" id="vhl:BME96_05030"/>
<dbReference type="GO" id="GO:0008999">
    <property type="term" value="F:protein-N-terminal-alanine acetyltransferase activity"/>
    <property type="evidence" value="ECO:0007669"/>
    <property type="project" value="TreeGrafter"/>
</dbReference>
<protein>
    <submittedName>
        <fullName evidence="2">Alanine acetyltransferase</fullName>
    </submittedName>
</protein>
<accession>A0AAC9IYQ1</accession>
<gene>
    <name evidence="2" type="ORF">BME96_05030</name>
</gene>
<dbReference type="PANTHER" id="PTHR43441:SF12">
    <property type="entry name" value="RIBOSOMAL N-ACETYLTRANSFERASE YDAF-RELATED"/>
    <property type="match status" value="1"/>
</dbReference>
<dbReference type="InterPro" id="IPR000182">
    <property type="entry name" value="GNAT_dom"/>
</dbReference>
<dbReference type="Pfam" id="PF13302">
    <property type="entry name" value="Acetyltransf_3"/>
    <property type="match status" value="1"/>
</dbReference>
<sequence>MFTQYINDDISLKLLEKQDAQELFILVDKNRNYLKQWLPWVDNMKQEEDYEPVIDMWLNQFSSHNGFQAGILYKGELTGMVGFHGIDRANKKTSIGYWLGENYQGNGIMTIAVKALIDQAFHEYGLNRVEIQCGVDNKKSRSIPERLGFKQDGVVRDAEYLYDHFHDCVLYSMLAKEWE</sequence>
<dbReference type="GO" id="GO:1990189">
    <property type="term" value="F:protein N-terminal-serine acetyltransferase activity"/>
    <property type="evidence" value="ECO:0007669"/>
    <property type="project" value="TreeGrafter"/>
</dbReference>
<dbReference type="PANTHER" id="PTHR43441">
    <property type="entry name" value="RIBOSOMAL-PROTEIN-SERINE ACETYLTRANSFERASE"/>
    <property type="match status" value="1"/>
</dbReference>
<feature type="domain" description="N-acetyltransferase" evidence="1">
    <location>
        <begin position="24"/>
        <end position="176"/>
    </location>
</feature>
<dbReference type="InterPro" id="IPR051908">
    <property type="entry name" value="Ribosomal_N-acetyltransferase"/>
</dbReference>
<dbReference type="Gene3D" id="3.40.630.30">
    <property type="match status" value="1"/>
</dbReference>
<dbReference type="GeneID" id="71513749"/>
<dbReference type="SUPFAM" id="SSF55729">
    <property type="entry name" value="Acyl-CoA N-acyltransferases (Nat)"/>
    <property type="match status" value="1"/>
</dbReference>
<dbReference type="GO" id="GO:0005737">
    <property type="term" value="C:cytoplasm"/>
    <property type="evidence" value="ECO:0007669"/>
    <property type="project" value="TreeGrafter"/>
</dbReference>
<reference evidence="2 3" key="1">
    <citation type="submission" date="2016-11" db="EMBL/GenBank/DDBJ databases">
        <title>Complete genome sequencing of Virgibacillus halodenitrificans PDB-F2.</title>
        <authorList>
            <person name="Sun Z."/>
            <person name="Zhou Y."/>
            <person name="Li H."/>
        </authorList>
    </citation>
    <scope>NUCLEOTIDE SEQUENCE [LARGE SCALE GENOMIC DNA]</scope>
    <source>
        <strain evidence="2 3">PDB-F2</strain>
    </source>
</reference>
<dbReference type="Proteomes" id="UP000182945">
    <property type="component" value="Chromosome"/>
</dbReference>
<dbReference type="AlphaFoldDB" id="A0AAC9IYQ1"/>
<name>A0AAC9IYQ1_VIRHA</name>
<evidence type="ECO:0000259" key="1">
    <source>
        <dbReference type="PROSITE" id="PS51186"/>
    </source>
</evidence>
<dbReference type="RefSeq" id="WP_060680061.1">
    <property type="nucleotide sequence ID" value="NZ_CP017962.1"/>
</dbReference>
<organism evidence="2 3">
    <name type="scientific">Virgibacillus halodenitrificans</name>
    <name type="common">Bacillus halodenitrificans</name>
    <dbReference type="NCBI Taxonomy" id="1482"/>
    <lineage>
        <taxon>Bacteria</taxon>
        <taxon>Bacillati</taxon>
        <taxon>Bacillota</taxon>
        <taxon>Bacilli</taxon>
        <taxon>Bacillales</taxon>
        <taxon>Bacillaceae</taxon>
        <taxon>Virgibacillus</taxon>
    </lineage>
</organism>
<dbReference type="InterPro" id="IPR016181">
    <property type="entry name" value="Acyl_CoA_acyltransferase"/>
</dbReference>
<proteinExistence type="predicted"/>
<dbReference type="EMBL" id="CP017962">
    <property type="protein sequence ID" value="APC47569.1"/>
    <property type="molecule type" value="Genomic_DNA"/>
</dbReference>
<evidence type="ECO:0000313" key="2">
    <source>
        <dbReference type="EMBL" id="APC47569.1"/>
    </source>
</evidence>
<evidence type="ECO:0000313" key="3">
    <source>
        <dbReference type="Proteomes" id="UP000182945"/>
    </source>
</evidence>